<dbReference type="InterPro" id="IPR028081">
    <property type="entry name" value="Leu-bd"/>
</dbReference>
<dbReference type="Gene3D" id="3.40.50.2300">
    <property type="match status" value="2"/>
</dbReference>
<sequence>MQRGGAVICAILIVLGPMWPAAGQGTVQLTHGKVVLAVINDQSGVYADIGGKHGVEAVKMAVEDFVKKYGPNAVGGPIEVLSADHQNKPDVGASKAAEFYDRNNANAVIDVPTSSVGIAIAHVAAQKHRLFLNVGAATKALTNEDCNKYTFHWAYDTYMLAHGTGTEVTKRIGKRWYVVYPNYAFGQDMNRSFSAAIQKAGGKVMLSDATPFPNETEDFSTFLIKARTLRPGGVTVLGAMQAGQDLTNLVKQFNEFGLRQQGINLAIGLLFLSDIHSLTPAALEGTIYTTAWEWNMDRQAREWSDRFFARDKTRPSYPVAGNYSATWQYLEAVRRTGTDDPDKIVAAFEGYKFNDFFVRNGEIRKQDHAVIHDAYLAQVKAPGDVKEPWDYVRILNTIPANEAFQPLSENTCHMAR</sequence>
<feature type="signal peptide" evidence="3">
    <location>
        <begin position="1"/>
        <end position="21"/>
    </location>
</feature>
<dbReference type="PANTHER" id="PTHR30483">
    <property type="entry name" value="LEUCINE-SPECIFIC-BINDING PROTEIN"/>
    <property type="match status" value="1"/>
</dbReference>
<evidence type="ECO:0000256" key="1">
    <source>
        <dbReference type="ARBA" id="ARBA00010062"/>
    </source>
</evidence>
<comment type="caution">
    <text evidence="5">The sequence shown here is derived from an EMBL/GenBank/DDBJ whole genome shotgun (WGS) entry which is preliminary data.</text>
</comment>
<dbReference type="SUPFAM" id="SSF53822">
    <property type="entry name" value="Periplasmic binding protein-like I"/>
    <property type="match status" value="1"/>
</dbReference>
<comment type="similarity">
    <text evidence="1">Belongs to the leucine-binding protein family.</text>
</comment>
<dbReference type="AlphaFoldDB" id="A0A537K9G8"/>
<evidence type="ECO:0000259" key="4">
    <source>
        <dbReference type="Pfam" id="PF13458"/>
    </source>
</evidence>
<keyword evidence="2 3" id="KW-0732">Signal</keyword>
<feature type="domain" description="Leucine-binding protein" evidence="4">
    <location>
        <begin position="34"/>
        <end position="381"/>
    </location>
</feature>
<feature type="chain" id="PRO_5021908462" evidence="3">
    <location>
        <begin position="22"/>
        <end position="416"/>
    </location>
</feature>
<dbReference type="PANTHER" id="PTHR30483:SF6">
    <property type="entry name" value="PERIPLASMIC BINDING PROTEIN OF ABC TRANSPORTER FOR NATURAL AMINO ACIDS"/>
    <property type="match status" value="1"/>
</dbReference>
<dbReference type="InterPro" id="IPR028082">
    <property type="entry name" value="Peripla_BP_I"/>
</dbReference>
<dbReference type="InterPro" id="IPR051010">
    <property type="entry name" value="BCAA_transport"/>
</dbReference>
<organism evidence="5 6">
    <name type="scientific">Candidatus Segetimicrobium genomatis</name>
    <dbReference type="NCBI Taxonomy" id="2569760"/>
    <lineage>
        <taxon>Bacteria</taxon>
        <taxon>Bacillati</taxon>
        <taxon>Candidatus Sysuimicrobiota</taxon>
        <taxon>Candidatus Sysuimicrobiia</taxon>
        <taxon>Candidatus Sysuimicrobiales</taxon>
        <taxon>Candidatus Segetimicrobiaceae</taxon>
        <taxon>Candidatus Segetimicrobium</taxon>
    </lineage>
</organism>
<dbReference type="EMBL" id="VBAK01000060">
    <property type="protein sequence ID" value="TMI92431.1"/>
    <property type="molecule type" value="Genomic_DNA"/>
</dbReference>
<protein>
    <submittedName>
        <fullName evidence="5">ABC transporter substrate-binding protein</fullName>
    </submittedName>
</protein>
<evidence type="ECO:0000256" key="3">
    <source>
        <dbReference type="SAM" id="SignalP"/>
    </source>
</evidence>
<evidence type="ECO:0000313" key="6">
    <source>
        <dbReference type="Proteomes" id="UP000318509"/>
    </source>
</evidence>
<proteinExistence type="inferred from homology"/>
<reference evidence="5 6" key="1">
    <citation type="journal article" date="2019" name="Nat. Microbiol.">
        <title>Mediterranean grassland soil C-N compound turnover is dependent on rainfall and depth, and is mediated by genomically divergent microorganisms.</title>
        <authorList>
            <person name="Diamond S."/>
            <person name="Andeer P.F."/>
            <person name="Li Z."/>
            <person name="Crits-Christoph A."/>
            <person name="Burstein D."/>
            <person name="Anantharaman K."/>
            <person name="Lane K.R."/>
            <person name="Thomas B.C."/>
            <person name="Pan C."/>
            <person name="Northen T.R."/>
            <person name="Banfield J.F."/>
        </authorList>
    </citation>
    <scope>NUCLEOTIDE SEQUENCE [LARGE SCALE GENOMIC DNA]</scope>
    <source>
        <strain evidence="5">NP_3</strain>
    </source>
</reference>
<dbReference type="CDD" id="cd06327">
    <property type="entry name" value="PBP1_SBP-like"/>
    <property type="match status" value="1"/>
</dbReference>
<accession>A0A537K9G8</accession>
<dbReference type="Pfam" id="PF13458">
    <property type="entry name" value="Peripla_BP_6"/>
    <property type="match status" value="1"/>
</dbReference>
<evidence type="ECO:0000313" key="5">
    <source>
        <dbReference type="EMBL" id="TMI92431.1"/>
    </source>
</evidence>
<dbReference type="Proteomes" id="UP000318509">
    <property type="component" value="Unassembled WGS sequence"/>
</dbReference>
<name>A0A537K9G8_9BACT</name>
<evidence type="ECO:0000256" key="2">
    <source>
        <dbReference type="ARBA" id="ARBA00022729"/>
    </source>
</evidence>
<gene>
    <name evidence="5" type="ORF">E6H00_02730</name>
</gene>